<keyword evidence="3" id="KW-1185">Reference proteome</keyword>
<sequence length="207" mass="23114">MGDGLLSHFWHANLPWNMHFFHTNEPRHHLPQNRSPAPQGSDIFAPTQCPPVRQNAELGRELRKSRRNWQGGCLELRGFCSTTSISIGRRCPITSRTQLHGQPVPCCTLDPALRQHPHPRSTLTKTLHTPQLQPLWPQRSIRETDHILITSLDRAGAQEASEPTSGGQGTALFCPVECARGSGANKRRRDGTGRLQARFPSNSETDL</sequence>
<gene>
    <name evidence="2" type="ORF">CONLIGDRAFT_223605</name>
</gene>
<dbReference type="AlphaFoldDB" id="A0A1J7IZS3"/>
<proteinExistence type="predicted"/>
<protein>
    <submittedName>
        <fullName evidence="2">Uncharacterized protein</fullName>
    </submittedName>
</protein>
<name>A0A1J7IZS3_9PEZI</name>
<accession>A0A1J7IZS3</accession>
<dbReference type="Proteomes" id="UP000182658">
    <property type="component" value="Unassembled WGS sequence"/>
</dbReference>
<organism evidence="2 3">
    <name type="scientific">Coniochaeta ligniaria NRRL 30616</name>
    <dbReference type="NCBI Taxonomy" id="1408157"/>
    <lineage>
        <taxon>Eukaryota</taxon>
        <taxon>Fungi</taxon>
        <taxon>Dikarya</taxon>
        <taxon>Ascomycota</taxon>
        <taxon>Pezizomycotina</taxon>
        <taxon>Sordariomycetes</taxon>
        <taxon>Sordariomycetidae</taxon>
        <taxon>Coniochaetales</taxon>
        <taxon>Coniochaetaceae</taxon>
        <taxon>Coniochaeta</taxon>
    </lineage>
</organism>
<evidence type="ECO:0000313" key="2">
    <source>
        <dbReference type="EMBL" id="OIW22388.1"/>
    </source>
</evidence>
<dbReference type="InParanoid" id="A0A1J7IZS3"/>
<evidence type="ECO:0000256" key="1">
    <source>
        <dbReference type="SAM" id="MobiDB-lite"/>
    </source>
</evidence>
<feature type="region of interest" description="Disordered" evidence="1">
    <location>
        <begin position="27"/>
        <end position="48"/>
    </location>
</feature>
<dbReference type="EMBL" id="KV875117">
    <property type="protein sequence ID" value="OIW22388.1"/>
    <property type="molecule type" value="Genomic_DNA"/>
</dbReference>
<reference evidence="2 3" key="1">
    <citation type="submission" date="2016-10" db="EMBL/GenBank/DDBJ databases">
        <title>Draft genome sequence of Coniochaeta ligniaria NRRL30616, a lignocellulolytic fungus for bioabatement of inhibitors in plant biomass hydrolysates.</title>
        <authorList>
            <consortium name="DOE Joint Genome Institute"/>
            <person name="Jimenez D.J."/>
            <person name="Hector R.E."/>
            <person name="Riley R."/>
            <person name="Sun H."/>
            <person name="Grigoriev I.V."/>
            <person name="Van Elsas J.D."/>
            <person name="Nichols N.N."/>
        </authorList>
    </citation>
    <scope>NUCLEOTIDE SEQUENCE [LARGE SCALE GENOMIC DNA]</scope>
    <source>
        <strain evidence="2 3">NRRL 30616</strain>
    </source>
</reference>
<evidence type="ECO:0000313" key="3">
    <source>
        <dbReference type="Proteomes" id="UP000182658"/>
    </source>
</evidence>
<feature type="region of interest" description="Disordered" evidence="1">
    <location>
        <begin position="182"/>
        <end position="207"/>
    </location>
</feature>